<accession>A0A1I2SKW0</accession>
<dbReference type="SUPFAM" id="SSF53383">
    <property type="entry name" value="PLP-dependent transferases"/>
    <property type="match status" value="1"/>
</dbReference>
<evidence type="ECO:0000256" key="8">
    <source>
        <dbReference type="ARBA" id="ARBA00047481"/>
    </source>
</evidence>
<dbReference type="NCBIfam" id="TIGR01141">
    <property type="entry name" value="hisC"/>
    <property type="match status" value="1"/>
</dbReference>
<evidence type="ECO:0000313" key="11">
    <source>
        <dbReference type="EMBL" id="SFG53545.1"/>
    </source>
</evidence>
<keyword evidence="5 9" id="KW-0808">Transferase</keyword>
<dbReference type="CDD" id="cd00609">
    <property type="entry name" value="AAT_like"/>
    <property type="match status" value="1"/>
</dbReference>
<keyword evidence="4 9" id="KW-0032">Aminotransferase</keyword>
<dbReference type="EMBL" id="FOOY01000012">
    <property type="protein sequence ID" value="SFG53545.1"/>
    <property type="molecule type" value="Genomic_DNA"/>
</dbReference>
<keyword evidence="9" id="KW-0028">Amino-acid biosynthesis</keyword>
<evidence type="ECO:0000256" key="5">
    <source>
        <dbReference type="ARBA" id="ARBA00022679"/>
    </source>
</evidence>
<evidence type="ECO:0000256" key="2">
    <source>
        <dbReference type="ARBA" id="ARBA00005011"/>
    </source>
</evidence>
<comment type="catalytic activity">
    <reaction evidence="8 9">
        <text>L-histidinol phosphate + 2-oxoglutarate = 3-(imidazol-4-yl)-2-oxopropyl phosphate + L-glutamate</text>
        <dbReference type="Rhea" id="RHEA:23744"/>
        <dbReference type="ChEBI" id="CHEBI:16810"/>
        <dbReference type="ChEBI" id="CHEBI:29985"/>
        <dbReference type="ChEBI" id="CHEBI:57766"/>
        <dbReference type="ChEBI" id="CHEBI:57980"/>
        <dbReference type="EC" id="2.6.1.9"/>
    </reaction>
</comment>
<name>A0A1I2SKW0_9BACL</name>
<keyword evidence="7 9" id="KW-0368">Histidine biosynthesis</keyword>
<keyword evidence="12" id="KW-1185">Reference proteome</keyword>
<dbReference type="Proteomes" id="UP000198752">
    <property type="component" value="Unassembled WGS sequence"/>
</dbReference>
<dbReference type="InterPro" id="IPR015421">
    <property type="entry name" value="PyrdxlP-dep_Trfase_major"/>
</dbReference>
<comment type="cofactor">
    <cofactor evidence="1 9">
        <name>pyridoxal 5'-phosphate</name>
        <dbReference type="ChEBI" id="CHEBI:597326"/>
    </cofactor>
</comment>
<comment type="subunit">
    <text evidence="3 9">Homodimer.</text>
</comment>
<dbReference type="HAMAP" id="MF_01023">
    <property type="entry name" value="HisC_aminotrans_2"/>
    <property type="match status" value="1"/>
</dbReference>
<evidence type="ECO:0000256" key="6">
    <source>
        <dbReference type="ARBA" id="ARBA00022898"/>
    </source>
</evidence>
<dbReference type="GO" id="GO:0004400">
    <property type="term" value="F:histidinol-phosphate transaminase activity"/>
    <property type="evidence" value="ECO:0007669"/>
    <property type="project" value="UniProtKB-UniRule"/>
</dbReference>
<keyword evidence="6 9" id="KW-0663">Pyridoxal phosphate</keyword>
<dbReference type="AlphaFoldDB" id="A0A1I2SKW0"/>
<dbReference type="OrthoDB" id="9813612at2"/>
<reference evidence="12" key="1">
    <citation type="submission" date="2016-10" db="EMBL/GenBank/DDBJ databases">
        <authorList>
            <person name="Varghese N."/>
            <person name="Submissions S."/>
        </authorList>
    </citation>
    <scope>NUCLEOTIDE SEQUENCE [LARGE SCALE GENOMIC DNA]</scope>
    <source>
        <strain evidence="12">ATCC 700379</strain>
    </source>
</reference>
<dbReference type="InterPro" id="IPR050106">
    <property type="entry name" value="HistidinolP_aminotransfase"/>
</dbReference>
<dbReference type="EC" id="2.6.1.9" evidence="9"/>
<dbReference type="InterPro" id="IPR001917">
    <property type="entry name" value="Aminotrans_II_pyridoxalP_BS"/>
</dbReference>
<dbReference type="Gene3D" id="3.40.640.10">
    <property type="entry name" value="Type I PLP-dependent aspartate aminotransferase-like (Major domain)"/>
    <property type="match status" value="1"/>
</dbReference>
<evidence type="ECO:0000256" key="1">
    <source>
        <dbReference type="ARBA" id="ARBA00001933"/>
    </source>
</evidence>
<feature type="modified residue" description="N6-(pyridoxal phosphate)lysine" evidence="9">
    <location>
        <position position="222"/>
    </location>
</feature>
<comment type="pathway">
    <text evidence="2 9">Amino-acid biosynthesis; L-histidine biosynthesis; L-histidine from 5-phospho-alpha-D-ribose 1-diphosphate: step 7/9.</text>
</comment>
<dbReference type="PROSITE" id="PS00599">
    <property type="entry name" value="AA_TRANSFER_CLASS_2"/>
    <property type="match status" value="1"/>
</dbReference>
<dbReference type="InterPro" id="IPR015424">
    <property type="entry name" value="PyrdxlP-dep_Trfase"/>
</dbReference>
<sequence length="362" mass="40721">MFKKNLESLRAYDPGPSVDAIKKIYGLKHMIKLDSNENVYGASPNVRDAIINDALLPELYPDCENTDLRLELSQRLSVKPEQFLFGAGLDEIIVLVSRAFLAAGDSIVMAWPTFYEYYCHAQIEGATTRKIPCDKNGKHDWKAMLHAIDATTKVVWICNPNNPTGTYLSKVELDQFIQNVPKNVLVVIDEAYIDFVTANDFPNGLDYLPTNDNVLILRTFSKSYGLASFRIGYAVGSLRIIEEIGKVRPPFNNPRLSQVAALAGLKDDDFKEKCLKKNREVLAMTTSFLDNKSIPYYDTQANFIYIKTSEPKQVALYCKENGFLINAFQDGVRVTIGKMEDMKTFLNVLEKALLETSAEPSN</sequence>
<dbReference type="GO" id="GO:0030170">
    <property type="term" value="F:pyridoxal phosphate binding"/>
    <property type="evidence" value="ECO:0007669"/>
    <property type="project" value="InterPro"/>
</dbReference>
<evidence type="ECO:0000256" key="9">
    <source>
        <dbReference type="HAMAP-Rule" id="MF_01023"/>
    </source>
</evidence>
<evidence type="ECO:0000259" key="10">
    <source>
        <dbReference type="Pfam" id="PF00155"/>
    </source>
</evidence>
<dbReference type="PANTHER" id="PTHR43643:SF3">
    <property type="entry name" value="HISTIDINOL-PHOSPHATE AMINOTRANSFERASE"/>
    <property type="match status" value="1"/>
</dbReference>
<dbReference type="InterPro" id="IPR004839">
    <property type="entry name" value="Aminotransferase_I/II_large"/>
</dbReference>
<dbReference type="InterPro" id="IPR005861">
    <property type="entry name" value="HisP_aminotrans"/>
</dbReference>
<dbReference type="PANTHER" id="PTHR43643">
    <property type="entry name" value="HISTIDINOL-PHOSPHATE AMINOTRANSFERASE 2"/>
    <property type="match status" value="1"/>
</dbReference>
<evidence type="ECO:0000256" key="4">
    <source>
        <dbReference type="ARBA" id="ARBA00022576"/>
    </source>
</evidence>
<organism evidence="11 12">
    <name type="scientific">Sporolactobacillus nakayamae</name>
    <dbReference type="NCBI Taxonomy" id="269670"/>
    <lineage>
        <taxon>Bacteria</taxon>
        <taxon>Bacillati</taxon>
        <taxon>Bacillota</taxon>
        <taxon>Bacilli</taxon>
        <taxon>Bacillales</taxon>
        <taxon>Sporolactobacillaceae</taxon>
        <taxon>Sporolactobacillus</taxon>
    </lineage>
</organism>
<dbReference type="Pfam" id="PF00155">
    <property type="entry name" value="Aminotran_1_2"/>
    <property type="match status" value="1"/>
</dbReference>
<comment type="similarity">
    <text evidence="9">Belongs to the class-II pyridoxal-phosphate-dependent aminotransferase family. Histidinol-phosphate aminotransferase subfamily.</text>
</comment>
<proteinExistence type="inferred from homology"/>
<gene>
    <name evidence="9" type="primary">hisC</name>
    <name evidence="11" type="ORF">SAMN02982927_01992</name>
</gene>
<evidence type="ECO:0000313" key="12">
    <source>
        <dbReference type="Proteomes" id="UP000198752"/>
    </source>
</evidence>
<dbReference type="STRING" id="269670.SAMN02982927_01992"/>
<dbReference type="UniPathway" id="UPA00031">
    <property type="reaction ID" value="UER00012"/>
</dbReference>
<evidence type="ECO:0000256" key="7">
    <source>
        <dbReference type="ARBA" id="ARBA00023102"/>
    </source>
</evidence>
<dbReference type="RefSeq" id="WP_093672513.1">
    <property type="nucleotide sequence ID" value="NZ_FOOY01000012.1"/>
</dbReference>
<protein>
    <recommendedName>
        <fullName evidence="9">Histidinol-phosphate aminotransferase</fullName>
        <ecNumber evidence="9">2.6.1.9</ecNumber>
    </recommendedName>
    <alternativeName>
        <fullName evidence="9">Imidazole acetol-phosphate transaminase</fullName>
    </alternativeName>
</protein>
<dbReference type="InterPro" id="IPR015422">
    <property type="entry name" value="PyrdxlP-dep_Trfase_small"/>
</dbReference>
<feature type="domain" description="Aminotransferase class I/classII large" evidence="10">
    <location>
        <begin position="29"/>
        <end position="346"/>
    </location>
</feature>
<evidence type="ECO:0000256" key="3">
    <source>
        <dbReference type="ARBA" id="ARBA00011738"/>
    </source>
</evidence>
<dbReference type="GO" id="GO:0000105">
    <property type="term" value="P:L-histidine biosynthetic process"/>
    <property type="evidence" value="ECO:0007669"/>
    <property type="project" value="UniProtKB-UniRule"/>
</dbReference>
<dbReference type="Gene3D" id="3.90.1150.10">
    <property type="entry name" value="Aspartate Aminotransferase, domain 1"/>
    <property type="match status" value="1"/>
</dbReference>